<proteinExistence type="predicted"/>
<sequence>MHQLRGIKAESFGLFNSPRVENVIGHLEFYNIGAELIDEESGELKPGRKGDVEKLLSHRLRYGYPPIS</sequence>
<dbReference type="Proteomes" id="UP000650582">
    <property type="component" value="Unassembled WGS sequence"/>
</dbReference>
<protein>
    <submittedName>
        <fullName evidence="1">Uncharacterized protein</fullName>
    </submittedName>
</protein>
<dbReference type="AlphaFoldDB" id="A0A8H7HE90"/>
<evidence type="ECO:0000313" key="1">
    <source>
        <dbReference type="EMBL" id="KAF8684165.1"/>
    </source>
</evidence>
<evidence type="ECO:0000313" key="2">
    <source>
        <dbReference type="Proteomes" id="UP000650582"/>
    </source>
</evidence>
<dbReference type="EMBL" id="JACYCC010000033">
    <property type="protein sequence ID" value="KAF8684165.1"/>
    <property type="molecule type" value="Genomic_DNA"/>
</dbReference>
<comment type="caution">
    <text evidence="1">The sequence shown here is derived from an EMBL/GenBank/DDBJ whole genome shotgun (WGS) entry which is preliminary data.</text>
</comment>
<accession>A0A8H7HE90</accession>
<name>A0A8H7HE90_9AGAM</name>
<organism evidence="1 2">
    <name type="scientific">Rhizoctonia solani</name>
    <dbReference type="NCBI Taxonomy" id="456999"/>
    <lineage>
        <taxon>Eukaryota</taxon>
        <taxon>Fungi</taxon>
        <taxon>Dikarya</taxon>
        <taxon>Basidiomycota</taxon>
        <taxon>Agaricomycotina</taxon>
        <taxon>Agaricomycetes</taxon>
        <taxon>Cantharellales</taxon>
        <taxon>Ceratobasidiaceae</taxon>
        <taxon>Rhizoctonia</taxon>
    </lineage>
</organism>
<gene>
    <name evidence="1" type="ORF">RHS04_01583</name>
</gene>
<reference evidence="1" key="1">
    <citation type="submission" date="2020-09" db="EMBL/GenBank/DDBJ databases">
        <title>Comparative genome analyses of four rice-infecting Rhizoctonia solani isolates reveal extensive enrichment of homogalacturonan modification genes.</title>
        <authorList>
            <person name="Lee D.-Y."/>
            <person name="Jeon J."/>
            <person name="Kim K.-T."/>
            <person name="Cheong K."/>
            <person name="Song H."/>
            <person name="Choi G."/>
            <person name="Ko J."/>
            <person name="Opiyo S.O."/>
            <person name="Zuo S."/>
            <person name="Madhav S."/>
            <person name="Lee Y.-H."/>
            <person name="Wang G.-L."/>
        </authorList>
    </citation>
    <scope>NUCLEOTIDE SEQUENCE</scope>
    <source>
        <strain evidence="1">AG1-IA YN-7</strain>
    </source>
</reference>